<gene>
    <name evidence="2" type="ORF">ZHAS_00018397</name>
</gene>
<evidence type="ECO:0000313" key="4">
    <source>
        <dbReference type="Proteomes" id="UP000030765"/>
    </source>
</evidence>
<reference evidence="2 4" key="1">
    <citation type="journal article" date="2014" name="BMC Genomics">
        <title>Genome sequence of Anopheles sinensis provides insight into genetics basis of mosquito competence for malaria parasites.</title>
        <authorList>
            <person name="Zhou D."/>
            <person name="Zhang D."/>
            <person name="Ding G."/>
            <person name="Shi L."/>
            <person name="Hou Q."/>
            <person name="Ye Y."/>
            <person name="Xu Y."/>
            <person name="Zhou H."/>
            <person name="Xiong C."/>
            <person name="Li S."/>
            <person name="Yu J."/>
            <person name="Hong S."/>
            <person name="Yu X."/>
            <person name="Zou P."/>
            <person name="Chen C."/>
            <person name="Chang X."/>
            <person name="Wang W."/>
            <person name="Lv Y."/>
            <person name="Sun Y."/>
            <person name="Ma L."/>
            <person name="Shen B."/>
            <person name="Zhu C."/>
        </authorList>
    </citation>
    <scope>NUCLEOTIDE SEQUENCE [LARGE SCALE GENOMIC DNA]</scope>
</reference>
<dbReference type="EnsemblMetazoa" id="ASIC018397-RA">
    <property type="protein sequence ID" value="ASIC018397-PA"/>
    <property type="gene ID" value="ASIC018397"/>
</dbReference>
<evidence type="ECO:0000256" key="1">
    <source>
        <dbReference type="SAM" id="MobiDB-lite"/>
    </source>
</evidence>
<accession>A0A084WHP6</accession>
<dbReference type="AlphaFoldDB" id="A0A084WHP6"/>
<organism evidence="2">
    <name type="scientific">Anopheles sinensis</name>
    <name type="common">Mosquito</name>
    <dbReference type="NCBI Taxonomy" id="74873"/>
    <lineage>
        <taxon>Eukaryota</taxon>
        <taxon>Metazoa</taxon>
        <taxon>Ecdysozoa</taxon>
        <taxon>Arthropoda</taxon>
        <taxon>Hexapoda</taxon>
        <taxon>Insecta</taxon>
        <taxon>Pterygota</taxon>
        <taxon>Neoptera</taxon>
        <taxon>Endopterygota</taxon>
        <taxon>Diptera</taxon>
        <taxon>Nematocera</taxon>
        <taxon>Culicoidea</taxon>
        <taxon>Culicidae</taxon>
        <taxon>Anophelinae</taxon>
        <taxon>Anopheles</taxon>
    </lineage>
</organism>
<feature type="region of interest" description="Disordered" evidence="1">
    <location>
        <begin position="51"/>
        <end position="92"/>
    </location>
</feature>
<proteinExistence type="predicted"/>
<sequence>MSNPKRRCWSSKRKKIPVASKSGTRWGFTAGFAGQYGAAASGDRFNELYEPPLGDAKPPQSSPGLEEVDSGAKGGWHKGRERVTVVGRGGEK</sequence>
<keyword evidence="4" id="KW-1185">Reference proteome</keyword>
<name>A0A084WHP6_ANOSI</name>
<evidence type="ECO:0000313" key="3">
    <source>
        <dbReference type="EnsemblMetazoa" id="ASIC018397-PA"/>
    </source>
</evidence>
<dbReference type="VEuPathDB" id="VectorBase:ASIC018397"/>
<reference evidence="3" key="2">
    <citation type="submission" date="2020-05" db="UniProtKB">
        <authorList>
            <consortium name="EnsemblMetazoa"/>
        </authorList>
    </citation>
    <scope>IDENTIFICATION</scope>
</reference>
<evidence type="ECO:0000313" key="2">
    <source>
        <dbReference type="EMBL" id="KFB49740.1"/>
    </source>
</evidence>
<dbReference type="EMBL" id="ATLV01023864">
    <property type="status" value="NOT_ANNOTATED_CDS"/>
    <property type="molecule type" value="Genomic_DNA"/>
</dbReference>
<dbReference type="Proteomes" id="UP000030765">
    <property type="component" value="Unassembled WGS sequence"/>
</dbReference>
<dbReference type="EMBL" id="KE525347">
    <property type="protein sequence ID" value="KFB49740.1"/>
    <property type="molecule type" value="Genomic_DNA"/>
</dbReference>
<protein>
    <submittedName>
        <fullName evidence="2 3">5'-nucleotidase</fullName>
    </submittedName>
</protein>